<evidence type="ECO:0000256" key="5">
    <source>
        <dbReference type="RuleBase" id="RU004508"/>
    </source>
</evidence>
<dbReference type="InterPro" id="IPR015424">
    <property type="entry name" value="PyrdxlP-dep_Trfase"/>
</dbReference>
<dbReference type="InterPro" id="IPR015421">
    <property type="entry name" value="PyrdxlP-dep_Trfase_major"/>
</dbReference>
<feature type="modified residue" description="N6-(pyridoxal phosphate)lysine" evidence="4">
    <location>
        <position position="187"/>
    </location>
</feature>
<keyword evidence="6" id="KW-0032">Aminotransferase</keyword>
<evidence type="ECO:0000256" key="3">
    <source>
        <dbReference type="PIRSR" id="PIRSR000390-1"/>
    </source>
</evidence>
<dbReference type="PANTHER" id="PTHR30244">
    <property type="entry name" value="TRANSAMINASE"/>
    <property type="match status" value="1"/>
</dbReference>
<dbReference type="Gene3D" id="3.40.640.10">
    <property type="entry name" value="Type I PLP-dependent aspartate aminotransferase-like (Major domain)"/>
    <property type="match status" value="1"/>
</dbReference>
<evidence type="ECO:0000313" key="7">
    <source>
        <dbReference type="Proteomes" id="UP000614811"/>
    </source>
</evidence>
<sequence length="375" mass="41912">MLKPAKQFFVGRPNIGNRDALYQRVDSIFDSYWLTNDGGYVRELEAKLADYLDVEHCIAMCNGTVALELAIRATGMTGNVLVPAMTFIATAHALQWQQIRPVFVDIDPHSLNICPAAAERMIDETTTGILGVHLYGRPCDIKSLSSLAEKHDLRLVFDAAHAFGSSYQGRKLGGFGDCEVFSFHATKVFNTFEGGAVTTNDSELAARLRLMRNFGFEGEDAVSYIGTNGKMAEINAAMGLTNFEQVDAFINVNKENYQAYQAGLRDVSGVRLIDFDENELNNYQYVIIEIDAKRAGRTRDELKRFLSEHGVVARRYFYPGCHRMEPYRSLYPQAGENLPATEAFSEVMLAMPTGTQITTDEVSQICETIREYLRA</sequence>
<dbReference type="GO" id="GO:0030170">
    <property type="term" value="F:pyridoxal phosphate binding"/>
    <property type="evidence" value="ECO:0007669"/>
    <property type="project" value="TreeGrafter"/>
</dbReference>
<dbReference type="GO" id="GO:0000271">
    <property type="term" value="P:polysaccharide biosynthetic process"/>
    <property type="evidence" value="ECO:0007669"/>
    <property type="project" value="TreeGrafter"/>
</dbReference>
<reference evidence="6" key="2">
    <citation type="submission" date="2020-09" db="EMBL/GenBank/DDBJ databases">
        <authorList>
            <person name="Sun Q."/>
            <person name="Kim S."/>
        </authorList>
    </citation>
    <scope>NUCLEOTIDE SEQUENCE</scope>
    <source>
        <strain evidence="6">KCTC 12711</strain>
    </source>
</reference>
<dbReference type="SUPFAM" id="SSF53383">
    <property type="entry name" value="PLP-dependent transferases"/>
    <property type="match status" value="1"/>
</dbReference>
<dbReference type="PANTHER" id="PTHR30244:SF9">
    <property type="entry name" value="PROTEIN RV3402C"/>
    <property type="match status" value="1"/>
</dbReference>
<comment type="similarity">
    <text evidence="2 5">Belongs to the DegT/DnrJ/EryC1 family.</text>
</comment>
<proteinExistence type="inferred from homology"/>
<dbReference type="InterPro" id="IPR000653">
    <property type="entry name" value="DegT/StrS_aminotransferase"/>
</dbReference>
<keyword evidence="7" id="KW-1185">Reference proteome</keyword>
<dbReference type="InterPro" id="IPR015422">
    <property type="entry name" value="PyrdxlP-dep_Trfase_small"/>
</dbReference>
<evidence type="ECO:0000256" key="4">
    <source>
        <dbReference type="PIRSR" id="PIRSR000390-2"/>
    </source>
</evidence>
<organism evidence="6 7">
    <name type="scientific">Arenicella chitinivorans</name>
    <dbReference type="NCBI Taxonomy" id="1329800"/>
    <lineage>
        <taxon>Bacteria</taxon>
        <taxon>Pseudomonadati</taxon>
        <taxon>Pseudomonadota</taxon>
        <taxon>Gammaproteobacteria</taxon>
        <taxon>Arenicellales</taxon>
        <taxon>Arenicellaceae</taxon>
        <taxon>Arenicella</taxon>
    </lineage>
</organism>
<dbReference type="Gene3D" id="3.90.1150.10">
    <property type="entry name" value="Aspartate Aminotransferase, domain 1"/>
    <property type="match status" value="1"/>
</dbReference>
<dbReference type="CDD" id="cd00616">
    <property type="entry name" value="AHBA_syn"/>
    <property type="match status" value="1"/>
</dbReference>
<dbReference type="GO" id="GO:0008483">
    <property type="term" value="F:transaminase activity"/>
    <property type="evidence" value="ECO:0007669"/>
    <property type="project" value="UniProtKB-KW"/>
</dbReference>
<accession>A0A918RTZ2</accession>
<keyword evidence="1 4" id="KW-0663">Pyridoxal phosphate</keyword>
<dbReference type="AlphaFoldDB" id="A0A918RTZ2"/>
<dbReference type="Pfam" id="PF01041">
    <property type="entry name" value="DegT_DnrJ_EryC1"/>
    <property type="match status" value="1"/>
</dbReference>
<evidence type="ECO:0000256" key="2">
    <source>
        <dbReference type="ARBA" id="ARBA00037999"/>
    </source>
</evidence>
<dbReference type="PIRSF" id="PIRSF000390">
    <property type="entry name" value="PLP_StrS"/>
    <property type="match status" value="1"/>
</dbReference>
<gene>
    <name evidence="6" type="ORF">GCM10008090_17750</name>
</gene>
<keyword evidence="6" id="KW-0808">Transferase</keyword>
<dbReference type="Proteomes" id="UP000614811">
    <property type="component" value="Unassembled WGS sequence"/>
</dbReference>
<evidence type="ECO:0000313" key="6">
    <source>
        <dbReference type="EMBL" id="GHA08341.1"/>
    </source>
</evidence>
<dbReference type="RefSeq" id="WP_189399952.1">
    <property type="nucleotide sequence ID" value="NZ_BMXA01000002.1"/>
</dbReference>
<reference evidence="6" key="1">
    <citation type="journal article" date="2014" name="Int. J. Syst. Evol. Microbiol.">
        <title>Complete genome sequence of Corynebacterium casei LMG S-19264T (=DSM 44701T), isolated from a smear-ripened cheese.</title>
        <authorList>
            <consortium name="US DOE Joint Genome Institute (JGI-PGF)"/>
            <person name="Walter F."/>
            <person name="Albersmeier A."/>
            <person name="Kalinowski J."/>
            <person name="Ruckert C."/>
        </authorList>
    </citation>
    <scope>NUCLEOTIDE SEQUENCE</scope>
    <source>
        <strain evidence="6">KCTC 12711</strain>
    </source>
</reference>
<feature type="active site" description="Proton acceptor" evidence="3">
    <location>
        <position position="187"/>
    </location>
</feature>
<protein>
    <submittedName>
        <fullName evidence="6">dTDP-4-dehydro-6-deoxyglucose aminotransferase</fullName>
    </submittedName>
</protein>
<evidence type="ECO:0000256" key="1">
    <source>
        <dbReference type="ARBA" id="ARBA00022898"/>
    </source>
</evidence>
<comment type="caution">
    <text evidence="6">The sequence shown here is derived from an EMBL/GenBank/DDBJ whole genome shotgun (WGS) entry which is preliminary data.</text>
</comment>
<dbReference type="EMBL" id="BMXA01000002">
    <property type="protein sequence ID" value="GHA08341.1"/>
    <property type="molecule type" value="Genomic_DNA"/>
</dbReference>
<name>A0A918RTZ2_9GAMM</name>